<dbReference type="AlphaFoldDB" id="A0AAD5CVA8"/>
<dbReference type="PANTHER" id="PTHR34271:SF19">
    <property type="entry name" value="HISTONE-LYSINE N-METHYLTRANSFERASE"/>
    <property type="match status" value="1"/>
</dbReference>
<evidence type="ECO:0000259" key="1">
    <source>
        <dbReference type="Pfam" id="PF10440"/>
    </source>
</evidence>
<gene>
    <name evidence="2" type="ORF">M8C21_016298</name>
</gene>
<protein>
    <recommendedName>
        <fullName evidence="1">WIYLD domain-containing protein</fullName>
    </recommendedName>
</protein>
<evidence type="ECO:0000313" key="2">
    <source>
        <dbReference type="EMBL" id="KAI7746990.1"/>
    </source>
</evidence>
<dbReference type="Proteomes" id="UP001206925">
    <property type="component" value="Unassembled WGS sequence"/>
</dbReference>
<comment type="caution">
    <text evidence="2">The sequence shown here is derived from an EMBL/GenBank/DDBJ whole genome shotgun (WGS) entry which is preliminary data.</text>
</comment>
<organism evidence="2 3">
    <name type="scientific">Ambrosia artemisiifolia</name>
    <name type="common">Common ragweed</name>
    <dbReference type="NCBI Taxonomy" id="4212"/>
    <lineage>
        <taxon>Eukaryota</taxon>
        <taxon>Viridiplantae</taxon>
        <taxon>Streptophyta</taxon>
        <taxon>Embryophyta</taxon>
        <taxon>Tracheophyta</taxon>
        <taxon>Spermatophyta</taxon>
        <taxon>Magnoliopsida</taxon>
        <taxon>eudicotyledons</taxon>
        <taxon>Gunneridae</taxon>
        <taxon>Pentapetalae</taxon>
        <taxon>asterids</taxon>
        <taxon>campanulids</taxon>
        <taxon>Asterales</taxon>
        <taxon>Asteraceae</taxon>
        <taxon>Asteroideae</taxon>
        <taxon>Heliantheae alliance</taxon>
        <taxon>Heliantheae</taxon>
        <taxon>Ambrosia</taxon>
    </lineage>
</organism>
<sequence length="196" mass="22204">MAPKRKKAGQTRMDAAVDHMTSMGFSKPLVRKTVKDLLKVYGEGGWRFIEEDAYKVLIDAILEEQDDAETSDLLKDASSSKVVSEDVPIQENEIASLTHNAESSENALSSVNCNAESSEVPLLTLQDFGKEEVKSRTRMVRIAFLKQCDCRKRAGLLTCYEPVHLDYVYTLETMISSYGCVWHELWLLKKHVDRLE</sequence>
<dbReference type="InterPro" id="IPR018848">
    <property type="entry name" value="WIYLD_domain"/>
</dbReference>
<keyword evidence="3" id="KW-1185">Reference proteome</keyword>
<evidence type="ECO:0000313" key="3">
    <source>
        <dbReference type="Proteomes" id="UP001206925"/>
    </source>
</evidence>
<dbReference type="EMBL" id="JAMZMK010006862">
    <property type="protein sequence ID" value="KAI7746990.1"/>
    <property type="molecule type" value="Genomic_DNA"/>
</dbReference>
<reference evidence="2" key="1">
    <citation type="submission" date="2022-06" db="EMBL/GenBank/DDBJ databases">
        <title>Uncovering the hologenomic basis of an extraordinary plant invasion.</title>
        <authorList>
            <person name="Bieker V.C."/>
            <person name="Martin M.D."/>
            <person name="Gilbert T."/>
            <person name="Hodgins K."/>
            <person name="Battlay P."/>
            <person name="Petersen B."/>
            <person name="Wilson J."/>
        </authorList>
    </citation>
    <scope>NUCLEOTIDE SEQUENCE</scope>
    <source>
        <strain evidence="2">AA19_3_7</strain>
        <tissue evidence="2">Leaf</tissue>
    </source>
</reference>
<dbReference type="InterPro" id="IPR043017">
    <property type="entry name" value="WIYLD_dom_sf"/>
</dbReference>
<proteinExistence type="predicted"/>
<accession>A0AAD5CVA8</accession>
<name>A0AAD5CVA8_AMBAR</name>
<dbReference type="Pfam" id="PF10440">
    <property type="entry name" value="WIYLD"/>
    <property type="match status" value="1"/>
</dbReference>
<dbReference type="PANTHER" id="PTHR34271">
    <property type="entry name" value="NUCLEOLAR HISTONE METHYLTRANSFERASE-RELATED PROTEIN"/>
    <property type="match status" value="1"/>
</dbReference>
<dbReference type="Gene3D" id="1.10.8.850">
    <property type="entry name" value="Histone-lysine N methyltransferase , C-terminal domain-like"/>
    <property type="match status" value="1"/>
</dbReference>
<feature type="domain" description="WIYLD" evidence="1">
    <location>
        <begin position="6"/>
        <end position="66"/>
    </location>
</feature>